<dbReference type="Gene3D" id="3.20.20.80">
    <property type="entry name" value="Glycosidases"/>
    <property type="match status" value="1"/>
</dbReference>
<name>A0ABD5YPG7_9EURY</name>
<dbReference type="AlphaFoldDB" id="A0ABD5YPG7"/>
<protein>
    <submittedName>
        <fullName evidence="1">Uncharacterized protein</fullName>
    </submittedName>
</protein>
<evidence type="ECO:0000313" key="2">
    <source>
        <dbReference type="Proteomes" id="UP001596417"/>
    </source>
</evidence>
<dbReference type="GeneID" id="76199588"/>
<sequence>MVAVWSYPWSLLSDDIDATCRELAEHGVTSVTAAAHYHSIRTLEPRSNGTLFKSYTGGCYFDPDLSTVDTPIDPPVHEVAGHTDPFQSIVAGADRHAIDVNAWLVCFHNSKLGSEYPQYRTQSVFGDRHDHAFCPSHPAVQRYFEGIARSLAGYDIESINLESLGYPDAFHSHGTRFGHAKNHVVQGRPEELLLSQCFCSACRSRAENHPIDFDRAREVTQRIARTALQQPTASVTSLEELATQQPELKKLFDFRSSVIDELLGRLAAASGDIALTYSASDGLGRDPDDGWPSGVTLDQLHEHIDRIVALCYTADSDLARRRVQQYKERVDVPVDIGITLDPDLFETESELRGFLADVAGFGDRIHVYNHALMSETHLDWLDTVTARSV</sequence>
<comment type="caution">
    <text evidence="1">The sequence shown here is derived from an EMBL/GenBank/DDBJ whole genome shotgun (WGS) entry which is preliminary data.</text>
</comment>
<accession>A0ABD5YPG7</accession>
<evidence type="ECO:0000313" key="1">
    <source>
        <dbReference type="EMBL" id="MFC7190016.1"/>
    </source>
</evidence>
<proteinExistence type="predicted"/>
<dbReference type="RefSeq" id="WP_264554625.1">
    <property type="nucleotide sequence ID" value="NZ_CP109979.1"/>
</dbReference>
<reference evidence="1 2" key="1">
    <citation type="journal article" date="2019" name="Int. J. Syst. Evol. Microbiol.">
        <title>The Global Catalogue of Microorganisms (GCM) 10K type strain sequencing project: providing services to taxonomists for standard genome sequencing and annotation.</title>
        <authorList>
            <consortium name="The Broad Institute Genomics Platform"/>
            <consortium name="The Broad Institute Genome Sequencing Center for Infectious Disease"/>
            <person name="Wu L."/>
            <person name="Ma J."/>
        </authorList>
    </citation>
    <scope>NUCLEOTIDE SEQUENCE [LARGE SCALE GENOMIC DNA]</scope>
    <source>
        <strain evidence="1 2">RDMS1</strain>
    </source>
</reference>
<keyword evidence="2" id="KW-1185">Reference proteome</keyword>
<gene>
    <name evidence="1" type="ORF">ACFQL7_09215</name>
</gene>
<dbReference type="EMBL" id="JBHTAX010000001">
    <property type="protein sequence ID" value="MFC7190016.1"/>
    <property type="molecule type" value="Genomic_DNA"/>
</dbReference>
<dbReference type="Proteomes" id="UP001596417">
    <property type="component" value="Unassembled WGS sequence"/>
</dbReference>
<organism evidence="1 2">
    <name type="scientific">Halocatena marina</name>
    <dbReference type="NCBI Taxonomy" id="2934937"/>
    <lineage>
        <taxon>Archaea</taxon>
        <taxon>Methanobacteriati</taxon>
        <taxon>Methanobacteriota</taxon>
        <taxon>Stenosarchaea group</taxon>
        <taxon>Halobacteria</taxon>
        <taxon>Halobacteriales</taxon>
        <taxon>Natronomonadaceae</taxon>
        <taxon>Halocatena</taxon>
    </lineage>
</organism>